<proteinExistence type="predicted"/>
<gene>
    <name evidence="1" type="ORF">CPB83DRAFT_849786</name>
</gene>
<name>A0A9P6EKR7_9AGAR</name>
<dbReference type="PANTHER" id="PTHR37450">
    <property type="entry name" value="CIPC PROTEIN"/>
    <property type="match status" value="1"/>
</dbReference>
<dbReference type="AlphaFoldDB" id="A0A9P6EKR7"/>
<keyword evidence="2" id="KW-1185">Reference proteome</keyword>
<evidence type="ECO:0000313" key="2">
    <source>
        <dbReference type="Proteomes" id="UP000807306"/>
    </source>
</evidence>
<dbReference type="Pfam" id="PF12585">
    <property type="entry name" value="DUF3759"/>
    <property type="match status" value="1"/>
</dbReference>
<protein>
    <submittedName>
        <fullName evidence="1">CipC-like protein</fullName>
    </submittedName>
</protein>
<dbReference type="EMBL" id="MU157837">
    <property type="protein sequence ID" value="KAF9530872.1"/>
    <property type="molecule type" value="Genomic_DNA"/>
</dbReference>
<dbReference type="Proteomes" id="UP000807306">
    <property type="component" value="Unassembled WGS sequence"/>
</dbReference>
<comment type="caution">
    <text evidence="1">The sequence shown here is derived from an EMBL/GenBank/DDBJ whole genome shotgun (WGS) entry which is preliminary data.</text>
</comment>
<accession>A0A9P6EKR7</accession>
<reference evidence="1" key="1">
    <citation type="submission" date="2020-11" db="EMBL/GenBank/DDBJ databases">
        <authorList>
            <consortium name="DOE Joint Genome Institute"/>
            <person name="Ahrendt S."/>
            <person name="Riley R."/>
            <person name="Andreopoulos W."/>
            <person name="Labutti K."/>
            <person name="Pangilinan J."/>
            <person name="Ruiz-Duenas F.J."/>
            <person name="Barrasa J.M."/>
            <person name="Sanchez-Garcia M."/>
            <person name="Camarero S."/>
            <person name="Miyauchi S."/>
            <person name="Serrano A."/>
            <person name="Linde D."/>
            <person name="Babiker R."/>
            <person name="Drula E."/>
            <person name="Ayuso-Fernandez I."/>
            <person name="Pacheco R."/>
            <person name="Padilla G."/>
            <person name="Ferreira P."/>
            <person name="Barriuso J."/>
            <person name="Kellner H."/>
            <person name="Castanera R."/>
            <person name="Alfaro M."/>
            <person name="Ramirez L."/>
            <person name="Pisabarro A.G."/>
            <person name="Kuo A."/>
            <person name="Tritt A."/>
            <person name="Lipzen A."/>
            <person name="He G."/>
            <person name="Yan M."/>
            <person name="Ng V."/>
            <person name="Cullen D."/>
            <person name="Martin F."/>
            <person name="Rosso M.-N."/>
            <person name="Henrissat B."/>
            <person name="Hibbett D."/>
            <person name="Martinez A.T."/>
            <person name="Grigoriev I.V."/>
        </authorList>
    </citation>
    <scope>NUCLEOTIDE SEQUENCE</scope>
    <source>
        <strain evidence="1">CBS 506.95</strain>
    </source>
</reference>
<dbReference type="InterPro" id="IPR022234">
    <property type="entry name" value="DUF3759"/>
</dbReference>
<dbReference type="PANTHER" id="PTHR37450:SF1">
    <property type="entry name" value="CIPC PROTEIN"/>
    <property type="match status" value="1"/>
</dbReference>
<sequence>MNRQFHPTSSTLYVLNFFDNMGWFDDDSDQAAAYDEVMNAPHKSHLSHELIAAAASYEAMKGYEKHVRQNGQPASHEQAKEILAGLSGFFVDKLVETKGVIFA</sequence>
<organism evidence="1 2">
    <name type="scientific">Crepidotus variabilis</name>
    <dbReference type="NCBI Taxonomy" id="179855"/>
    <lineage>
        <taxon>Eukaryota</taxon>
        <taxon>Fungi</taxon>
        <taxon>Dikarya</taxon>
        <taxon>Basidiomycota</taxon>
        <taxon>Agaricomycotina</taxon>
        <taxon>Agaricomycetes</taxon>
        <taxon>Agaricomycetidae</taxon>
        <taxon>Agaricales</taxon>
        <taxon>Agaricineae</taxon>
        <taxon>Crepidotaceae</taxon>
        <taxon>Crepidotus</taxon>
    </lineage>
</organism>
<evidence type="ECO:0000313" key="1">
    <source>
        <dbReference type="EMBL" id="KAF9530872.1"/>
    </source>
</evidence>
<dbReference type="OrthoDB" id="9895617at2759"/>